<evidence type="ECO:0000313" key="2">
    <source>
        <dbReference type="EMBL" id="CAF9937831.1"/>
    </source>
</evidence>
<gene>
    <name evidence="2" type="ORF">ALECFALPRED_007426</name>
</gene>
<dbReference type="OrthoDB" id="5409213at2759"/>
<dbReference type="Proteomes" id="UP000664203">
    <property type="component" value="Unassembled WGS sequence"/>
</dbReference>
<reference evidence="2" key="1">
    <citation type="submission" date="2021-03" db="EMBL/GenBank/DDBJ databases">
        <authorList>
            <person name="Tagirdzhanova G."/>
        </authorList>
    </citation>
    <scope>NUCLEOTIDE SEQUENCE</scope>
</reference>
<organism evidence="2 3">
    <name type="scientific">Alectoria fallacina</name>
    <dbReference type="NCBI Taxonomy" id="1903189"/>
    <lineage>
        <taxon>Eukaryota</taxon>
        <taxon>Fungi</taxon>
        <taxon>Dikarya</taxon>
        <taxon>Ascomycota</taxon>
        <taxon>Pezizomycotina</taxon>
        <taxon>Lecanoromycetes</taxon>
        <taxon>OSLEUM clade</taxon>
        <taxon>Lecanoromycetidae</taxon>
        <taxon>Lecanorales</taxon>
        <taxon>Lecanorineae</taxon>
        <taxon>Parmeliaceae</taxon>
        <taxon>Alectoria</taxon>
    </lineage>
</organism>
<keyword evidence="1" id="KW-0175">Coiled coil</keyword>
<dbReference type="AlphaFoldDB" id="A0A8H3G7Z4"/>
<sequence length="208" mass="24396">MTKDPLDKWLDALQFENYRLQFKPNQTHAEILKAQIRELESQPVADIAGNDLVATLHHLEQLKQDLTSVQQLIELAKQLRNLREQMREKGFLSYSPSDADEVLNGFHAWFEKTKIEQRERQWRNLASLRQFWPEADGPRRRRMVELFATYSGRVGCIRGIDDWEQTLQAIYQGQWMKMAVDHLPRSPDFALERRTLSVDDFAKGQITG</sequence>
<evidence type="ECO:0000313" key="3">
    <source>
        <dbReference type="Proteomes" id="UP000664203"/>
    </source>
</evidence>
<dbReference type="EMBL" id="CAJPDR010000490">
    <property type="protein sequence ID" value="CAF9937831.1"/>
    <property type="molecule type" value="Genomic_DNA"/>
</dbReference>
<protein>
    <submittedName>
        <fullName evidence="2">Uncharacterized protein</fullName>
    </submittedName>
</protein>
<feature type="coiled-coil region" evidence="1">
    <location>
        <begin position="59"/>
        <end position="89"/>
    </location>
</feature>
<keyword evidence="3" id="KW-1185">Reference proteome</keyword>
<name>A0A8H3G7Z4_9LECA</name>
<accession>A0A8H3G7Z4</accession>
<evidence type="ECO:0000256" key="1">
    <source>
        <dbReference type="SAM" id="Coils"/>
    </source>
</evidence>
<comment type="caution">
    <text evidence="2">The sequence shown here is derived from an EMBL/GenBank/DDBJ whole genome shotgun (WGS) entry which is preliminary data.</text>
</comment>
<proteinExistence type="predicted"/>